<dbReference type="GO" id="GO:0071972">
    <property type="term" value="F:peptidoglycan L,D-transpeptidase activity"/>
    <property type="evidence" value="ECO:0007669"/>
    <property type="project" value="TreeGrafter"/>
</dbReference>
<accession>A0A1W1CEG7</accession>
<evidence type="ECO:0000256" key="1">
    <source>
        <dbReference type="ARBA" id="ARBA00004752"/>
    </source>
</evidence>
<reference evidence="8" key="1">
    <citation type="submission" date="2016-10" db="EMBL/GenBank/DDBJ databases">
        <authorList>
            <person name="de Groot N.N."/>
        </authorList>
    </citation>
    <scope>NUCLEOTIDE SEQUENCE</scope>
</reference>
<dbReference type="CDD" id="cd16913">
    <property type="entry name" value="YkuD_like"/>
    <property type="match status" value="1"/>
</dbReference>
<feature type="domain" description="L,D-TPase catalytic" evidence="7">
    <location>
        <begin position="72"/>
        <end position="188"/>
    </location>
</feature>
<dbReference type="AlphaFoldDB" id="A0A1W1CEG7"/>
<dbReference type="PANTHER" id="PTHR30582">
    <property type="entry name" value="L,D-TRANSPEPTIDASE"/>
    <property type="match status" value="1"/>
</dbReference>
<gene>
    <name evidence="8" type="ORF">MNB_SV-9-279</name>
</gene>
<dbReference type="GO" id="GO:0008360">
    <property type="term" value="P:regulation of cell shape"/>
    <property type="evidence" value="ECO:0007669"/>
    <property type="project" value="UniProtKB-KW"/>
</dbReference>
<dbReference type="SUPFAM" id="SSF141523">
    <property type="entry name" value="L,D-transpeptidase catalytic domain-like"/>
    <property type="match status" value="1"/>
</dbReference>
<evidence type="ECO:0000313" key="8">
    <source>
        <dbReference type="EMBL" id="SFV64228.1"/>
    </source>
</evidence>
<evidence type="ECO:0000256" key="2">
    <source>
        <dbReference type="ARBA" id="ARBA00022679"/>
    </source>
</evidence>
<protein>
    <recommendedName>
        <fullName evidence="7">L,D-TPase catalytic domain-containing protein</fullName>
    </recommendedName>
</protein>
<sequence>MLSWSKISSLYIIFFLILLRANDLTYQFDKIDREEDYIVNLLVAENQRLAIKKEKERLKKLEIERRKRDRQIKIKIKLSNQVMRVFKGNKSLYKWRVSTARRGYKTPTGRYKPIYLEKLHLSKEYKNAEMPYSIFFKKGGYAIHGTNAINRLGRRASHGCVRLNPKNAKRLYLLVLKYGKINTSIEIEH</sequence>
<evidence type="ECO:0000256" key="4">
    <source>
        <dbReference type="ARBA" id="ARBA00022984"/>
    </source>
</evidence>
<dbReference type="GO" id="GO:0018104">
    <property type="term" value="P:peptidoglycan-protein cross-linking"/>
    <property type="evidence" value="ECO:0007669"/>
    <property type="project" value="TreeGrafter"/>
</dbReference>
<keyword evidence="3" id="KW-0133">Cell shape</keyword>
<dbReference type="Pfam" id="PF03734">
    <property type="entry name" value="YkuD"/>
    <property type="match status" value="1"/>
</dbReference>
<dbReference type="PANTHER" id="PTHR30582:SF2">
    <property type="entry name" value="L,D-TRANSPEPTIDASE YCIB-RELATED"/>
    <property type="match status" value="1"/>
</dbReference>
<evidence type="ECO:0000256" key="3">
    <source>
        <dbReference type="ARBA" id="ARBA00022960"/>
    </source>
</evidence>
<keyword evidence="6" id="KW-0175">Coiled coil</keyword>
<dbReference type="GO" id="GO:0016740">
    <property type="term" value="F:transferase activity"/>
    <property type="evidence" value="ECO:0007669"/>
    <property type="project" value="UniProtKB-KW"/>
</dbReference>
<name>A0A1W1CEG7_9ZZZZ</name>
<comment type="pathway">
    <text evidence="1">Cell wall biogenesis; peptidoglycan biosynthesis.</text>
</comment>
<dbReference type="InterPro" id="IPR050979">
    <property type="entry name" value="LD-transpeptidase"/>
</dbReference>
<dbReference type="GO" id="GO:0071555">
    <property type="term" value="P:cell wall organization"/>
    <property type="evidence" value="ECO:0007669"/>
    <property type="project" value="UniProtKB-KW"/>
</dbReference>
<keyword evidence="5" id="KW-0961">Cell wall biogenesis/degradation</keyword>
<dbReference type="Gene3D" id="2.40.440.10">
    <property type="entry name" value="L,D-transpeptidase catalytic domain-like"/>
    <property type="match status" value="1"/>
</dbReference>
<feature type="coiled-coil region" evidence="6">
    <location>
        <begin position="41"/>
        <end position="71"/>
    </location>
</feature>
<dbReference type="PROSITE" id="PS52029">
    <property type="entry name" value="LD_TPASE"/>
    <property type="match status" value="1"/>
</dbReference>
<dbReference type="EMBL" id="FPHG01000064">
    <property type="protein sequence ID" value="SFV64228.1"/>
    <property type="molecule type" value="Genomic_DNA"/>
</dbReference>
<keyword evidence="2" id="KW-0808">Transferase</keyword>
<dbReference type="UniPathway" id="UPA00219"/>
<dbReference type="InterPro" id="IPR038063">
    <property type="entry name" value="Transpep_catalytic_dom"/>
</dbReference>
<evidence type="ECO:0000259" key="7">
    <source>
        <dbReference type="PROSITE" id="PS52029"/>
    </source>
</evidence>
<dbReference type="InterPro" id="IPR005490">
    <property type="entry name" value="LD_TPept_cat_dom"/>
</dbReference>
<evidence type="ECO:0000256" key="5">
    <source>
        <dbReference type="ARBA" id="ARBA00023316"/>
    </source>
</evidence>
<evidence type="ECO:0000256" key="6">
    <source>
        <dbReference type="SAM" id="Coils"/>
    </source>
</evidence>
<proteinExistence type="predicted"/>
<dbReference type="GO" id="GO:0005576">
    <property type="term" value="C:extracellular region"/>
    <property type="evidence" value="ECO:0007669"/>
    <property type="project" value="TreeGrafter"/>
</dbReference>
<organism evidence="8">
    <name type="scientific">hydrothermal vent metagenome</name>
    <dbReference type="NCBI Taxonomy" id="652676"/>
    <lineage>
        <taxon>unclassified sequences</taxon>
        <taxon>metagenomes</taxon>
        <taxon>ecological metagenomes</taxon>
    </lineage>
</organism>
<keyword evidence="4" id="KW-0573">Peptidoglycan synthesis</keyword>